<dbReference type="Pfam" id="PF13432">
    <property type="entry name" value="TPR_16"/>
    <property type="match status" value="1"/>
</dbReference>
<reference evidence="4 5" key="1">
    <citation type="submission" date="2015-10" db="EMBL/GenBank/DDBJ databases">
        <authorList>
            <person name="Gilbert D.G."/>
        </authorList>
    </citation>
    <scope>NUCLEOTIDE SEQUENCE [LARGE SCALE GENOMIC DNA]</scope>
    <source>
        <strain evidence="4">COMA1</strain>
    </source>
</reference>
<accession>A0A0S4LJN4</accession>
<proteinExistence type="predicted"/>
<keyword evidence="5" id="KW-1185">Reference proteome</keyword>
<feature type="region of interest" description="Disordered" evidence="2">
    <location>
        <begin position="366"/>
        <end position="473"/>
    </location>
</feature>
<evidence type="ECO:0000313" key="5">
    <source>
        <dbReference type="Proteomes" id="UP000199032"/>
    </source>
</evidence>
<keyword evidence="3" id="KW-1133">Transmembrane helix</keyword>
<feature type="region of interest" description="Disordered" evidence="2">
    <location>
        <begin position="509"/>
        <end position="556"/>
    </location>
</feature>
<feature type="compositionally biased region" description="Polar residues" evidence="2">
    <location>
        <begin position="584"/>
        <end position="599"/>
    </location>
</feature>
<evidence type="ECO:0000313" key="4">
    <source>
        <dbReference type="EMBL" id="CUS36212.1"/>
    </source>
</evidence>
<evidence type="ECO:0000256" key="3">
    <source>
        <dbReference type="SAM" id="Phobius"/>
    </source>
</evidence>
<dbReference type="InterPro" id="IPR011990">
    <property type="entry name" value="TPR-like_helical_dom_sf"/>
</dbReference>
<sequence length="1363" mass="147210">MRWNKKPSIKSDKTETIRTPKRGVVGYSRKSALLEEAITQMNAGKYGRSSAALKELLALDPVNMEARRLFATLHLRLGSLIPAREAFDTLLAEAFQRQDYWLAESLLREYLAAGPRCVPYLEKLGTIYQEKGNVLEAVEEYGKAVDILIEDPDPERPDHAGQLYSKIRELAPASPVAFRLASFFDAETGQLVPRQPSVHRTDTALHQDLLDEDSREQIAPAGAAGVMPWDVHVSPEGVGPSGATSSPGESEQPAAQSDRGADSLQHAQSCDHSLDQSRELPPAEAEPTGINAQTNRQAEDSIPEAGQVSTIPEIREQEVAGDSLSSLSSVDSTVEIAVAPPETHRDAVDTDSATLQAPELVPSGIAETTAVIKDSPASTATRVDSEQAVDPSGSFSADMVEPSLPPQSETDKEPIPSVRTEASLSASILVSSNEKASRSTDQVEPLKPEETASSTDSPIAPAPVAVDETAQPWKQPGFSWKSVFDTAWKFGEQSPPKDESTCPAPARLDKIVTDTPPVPIPQDQLIQESGTEIPTEEKEAQGKDEEPAKSPIAPMPWDQVQESVLSIPSVEMDPPIVAEHLEQSVEQPQKPDSSPQVCESQLPPSPLTKSPAPEPDTFTFAQDGPVVISEEGHDSAVETGEPSVTDQGTVQIAESAPLFSLVQSSQTDDVVSIPSQESPAQACTKDSSLDSVVNQHEVHGNPTEFSIKQEQPHPSAVTEEIEQGPEAELQTPDSQPVNKALPEESETIRAVEPAPIEPRATESIVDDGRGLPETPQASRALLLDDQSPAVMNVQARSPIPEPIHAQQERMEADDWMQAGQEPGAISVTPTDPAILERQEVSQPLPAAHETDAAFVESSRIKRASEARTRAEEPAQRQRSTAIVNGLGIAILGFLRNCFSTTQAIVRTAVGLTLLIGVCAALGLGALALTWMIMEEPPSPTFQSFTTTPQQTIFGAQKNAYTLLLGIDAPAGQDPLRAGGEGQSAIGDHTTALDCFGTPGAETGDRSSASGSTMRGWVRGSDPIGQFKSNQGTIQGWGSRHQATLDRYRQWQKLPFEDWGYGQPAHPPCEAMVFAHQLHVADGFVQGTDVAVDRLETDMEMWRVVLSQARTLPVKMLALQAINDDIVLASGLLVRSDFDTKHLGRITKFVRPLDQAELSLRWPMQSELVSAGKTYESQLKAARAEGQAISAMVVSALPLPKQRRLNDYAKYYEASYQVTGEKHYDSLPKWKDYVRFPAAGVMDYLANPIENLVGIAPLPAWDVYNGMMVDTDAHLRLASLQAWLRRGSSEGDLPNKIAKAGQNFYDPYTGLPMLVNQKKGLLYSVGHDGKDQDADPQVDVVVELPGTYTSASQAKSSASSSKSK</sequence>
<dbReference type="InterPro" id="IPR019734">
    <property type="entry name" value="TPR_rpt"/>
</dbReference>
<feature type="compositionally biased region" description="Basic and acidic residues" evidence="2">
    <location>
        <begin position="535"/>
        <end position="548"/>
    </location>
</feature>
<name>A0A0S4LJN4_9BACT</name>
<feature type="transmembrane region" description="Helical" evidence="3">
    <location>
        <begin position="910"/>
        <end position="933"/>
    </location>
</feature>
<feature type="region of interest" description="Disordered" evidence="2">
    <location>
        <begin position="570"/>
        <end position="646"/>
    </location>
</feature>
<feature type="compositionally biased region" description="Polar residues" evidence="2">
    <location>
        <begin position="664"/>
        <end position="694"/>
    </location>
</feature>
<dbReference type="OrthoDB" id="9767564at2"/>
<feature type="transmembrane region" description="Helical" evidence="3">
    <location>
        <begin position="881"/>
        <end position="898"/>
    </location>
</feature>
<evidence type="ECO:0000256" key="1">
    <source>
        <dbReference type="PROSITE-ProRule" id="PRU00339"/>
    </source>
</evidence>
<feature type="compositionally biased region" description="Polar residues" evidence="2">
    <location>
        <begin position="420"/>
        <end position="442"/>
    </location>
</feature>
<feature type="compositionally biased region" description="Polar residues" evidence="2">
    <location>
        <begin position="242"/>
        <end position="255"/>
    </location>
</feature>
<gene>
    <name evidence="4" type="ORF">COMA1_20702</name>
</gene>
<dbReference type="Gene3D" id="1.25.40.10">
    <property type="entry name" value="Tetratricopeptide repeat domain"/>
    <property type="match status" value="1"/>
</dbReference>
<evidence type="ECO:0008006" key="6">
    <source>
        <dbReference type="Google" id="ProtNLM"/>
    </source>
</evidence>
<organism evidence="4 5">
    <name type="scientific">Candidatus Nitrospira nitrosa</name>
    <dbReference type="NCBI Taxonomy" id="1742972"/>
    <lineage>
        <taxon>Bacteria</taxon>
        <taxon>Pseudomonadati</taxon>
        <taxon>Nitrospirota</taxon>
        <taxon>Nitrospiria</taxon>
        <taxon>Nitrospirales</taxon>
        <taxon>Nitrospiraceae</taxon>
        <taxon>Nitrospira</taxon>
    </lineage>
</organism>
<feature type="region of interest" description="Disordered" evidence="2">
    <location>
        <begin position="664"/>
        <end position="774"/>
    </location>
</feature>
<dbReference type="STRING" id="1742972.COMA1_20702"/>
<evidence type="ECO:0000256" key="2">
    <source>
        <dbReference type="SAM" id="MobiDB-lite"/>
    </source>
</evidence>
<feature type="region of interest" description="Disordered" evidence="2">
    <location>
        <begin position="224"/>
        <end position="329"/>
    </location>
</feature>
<keyword evidence="1" id="KW-0802">TPR repeat</keyword>
<feature type="repeat" description="TPR" evidence="1">
    <location>
        <begin position="118"/>
        <end position="151"/>
    </location>
</feature>
<dbReference type="SUPFAM" id="SSF48452">
    <property type="entry name" value="TPR-like"/>
    <property type="match status" value="1"/>
</dbReference>
<keyword evidence="3" id="KW-0472">Membrane</keyword>
<dbReference type="EMBL" id="CZQA01000008">
    <property type="protein sequence ID" value="CUS36212.1"/>
    <property type="molecule type" value="Genomic_DNA"/>
</dbReference>
<protein>
    <recommendedName>
        <fullName evidence="6">Tetratricopeptide repeat protein</fullName>
    </recommendedName>
</protein>
<dbReference type="Proteomes" id="UP000199032">
    <property type="component" value="Unassembled WGS sequence"/>
</dbReference>
<keyword evidence="3" id="KW-0812">Transmembrane</keyword>
<dbReference type="PROSITE" id="PS50005">
    <property type="entry name" value="TPR"/>
    <property type="match status" value="1"/>
</dbReference>
<dbReference type="RefSeq" id="WP_090748780.1">
    <property type="nucleotide sequence ID" value="NZ_CZQA01000008.1"/>
</dbReference>